<organism evidence="1 2">
    <name type="scientific">Scutellospora calospora</name>
    <dbReference type="NCBI Taxonomy" id="85575"/>
    <lineage>
        <taxon>Eukaryota</taxon>
        <taxon>Fungi</taxon>
        <taxon>Fungi incertae sedis</taxon>
        <taxon>Mucoromycota</taxon>
        <taxon>Glomeromycotina</taxon>
        <taxon>Glomeromycetes</taxon>
        <taxon>Diversisporales</taxon>
        <taxon>Gigasporaceae</taxon>
        <taxon>Scutellospora</taxon>
    </lineage>
</organism>
<comment type="caution">
    <text evidence="1">The sequence shown here is derived from an EMBL/GenBank/DDBJ whole genome shotgun (WGS) entry which is preliminary data.</text>
</comment>
<name>A0ACA9NN81_9GLOM</name>
<reference evidence="1" key="1">
    <citation type="submission" date="2021-06" db="EMBL/GenBank/DDBJ databases">
        <authorList>
            <person name="Kallberg Y."/>
            <person name="Tangrot J."/>
            <person name="Rosling A."/>
        </authorList>
    </citation>
    <scope>NUCLEOTIDE SEQUENCE</scope>
    <source>
        <strain evidence="1">AU212A</strain>
    </source>
</reference>
<evidence type="ECO:0000313" key="1">
    <source>
        <dbReference type="EMBL" id="CAG8661772.1"/>
    </source>
</evidence>
<keyword evidence="2" id="KW-1185">Reference proteome</keyword>
<gene>
    <name evidence="1" type="ORF">SCALOS_LOCUS9056</name>
</gene>
<dbReference type="Proteomes" id="UP000789860">
    <property type="component" value="Unassembled WGS sequence"/>
</dbReference>
<protein>
    <submittedName>
        <fullName evidence="1">8981_t:CDS:1</fullName>
    </submittedName>
</protein>
<sequence length="234" mass="26247">MYSDFYPVSVRNWQNNHPLPKQIPNISVWQLPQQDLHKYSQLHDPRHQPERPRDKGTPIGYDQSYHPSSTSNESNQSISTQRNKHKKDLGKSSSGSSTHITSQNDREKTPLQQLPTQTDISILSSLPSRPESESGESQQALSDAIDSTNKRKSTSNRKKSPNSDKSRSLRSVTRATLGNRFIVYEPKVGQDDDIIGNINELNSVGGNDNIKTTNTSHSNIVKRGRKNKSEVTSS</sequence>
<evidence type="ECO:0000313" key="2">
    <source>
        <dbReference type="Proteomes" id="UP000789860"/>
    </source>
</evidence>
<dbReference type="EMBL" id="CAJVPM010026389">
    <property type="protein sequence ID" value="CAG8661772.1"/>
    <property type="molecule type" value="Genomic_DNA"/>
</dbReference>
<proteinExistence type="predicted"/>
<feature type="non-terminal residue" evidence="1">
    <location>
        <position position="234"/>
    </location>
</feature>
<accession>A0ACA9NN81</accession>